<protein>
    <recommendedName>
        <fullName evidence="4">DUF2721 domain-containing protein</fullName>
    </recommendedName>
</protein>
<evidence type="ECO:0000313" key="3">
    <source>
        <dbReference type="Proteomes" id="UP000002221"/>
    </source>
</evidence>
<dbReference type="HOGENOM" id="CLU_118464_1_0_10"/>
<evidence type="ECO:0008006" key="4">
    <source>
        <dbReference type="Google" id="ProtNLM"/>
    </source>
</evidence>
<sequence>MSAEFEGVLRAALTPVALISGVGLLLLSMINRYHHALNRVRQLMAERSRTEDPHERDRLSHSIQIIYRRCHVMKNAILSILTSILASSLIVLLTVIEGLWALHFEPVKSLLLFVAVALVGVAVVLFVFEVRYSLRALQFELEEAG</sequence>
<dbReference type="KEGG" id="rmr:Rmar_1659"/>
<dbReference type="OrthoDB" id="9153719at2"/>
<evidence type="ECO:0000256" key="1">
    <source>
        <dbReference type="SAM" id="Phobius"/>
    </source>
</evidence>
<feature type="transmembrane region" description="Helical" evidence="1">
    <location>
        <begin position="109"/>
        <end position="128"/>
    </location>
</feature>
<dbReference type="eggNOG" id="ENOG50339HK">
    <property type="taxonomic scope" value="Bacteria"/>
</dbReference>
<evidence type="ECO:0000313" key="2">
    <source>
        <dbReference type="EMBL" id="ACY48545.1"/>
    </source>
</evidence>
<organism evidence="2 3">
    <name type="scientific">Rhodothermus marinus (strain ATCC 43812 / DSM 4252 / R-10)</name>
    <name type="common">Rhodothermus obamensis</name>
    <dbReference type="NCBI Taxonomy" id="518766"/>
    <lineage>
        <taxon>Bacteria</taxon>
        <taxon>Pseudomonadati</taxon>
        <taxon>Rhodothermota</taxon>
        <taxon>Rhodothermia</taxon>
        <taxon>Rhodothermales</taxon>
        <taxon>Rhodothermaceae</taxon>
        <taxon>Rhodothermus</taxon>
    </lineage>
</organism>
<keyword evidence="1" id="KW-0812">Transmembrane</keyword>
<keyword evidence="3" id="KW-1185">Reference proteome</keyword>
<proteinExistence type="predicted"/>
<feature type="transmembrane region" description="Helical" evidence="1">
    <location>
        <begin position="76"/>
        <end position="103"/>
    </location>
</feature>
<dbReference type="AlphaFoldDB" id="D0MJ87"/>
<dbReference type="Proteomes" id="UP000002221">
    <property type="component" value="Chromosome"/>
</dbReference>
<accession>D0MJ87</accession>
<keyword evidence="1" id="KW-1133">Transmembrane helix</keyword>
<gene>
    <name evidence="2" type="ordered locus">Rmar_1659</name>
</gene>
<dbReference type="InterPro" id="IPR021279">
    <property type="entry name" value="DUF2721"/>
</dbReference>
<name>D0MJ87_RHOM4</name>
<dbReference type="RefSeq" id="WP_012844156.1">
    <property type="nucleotide sequence ID" value="NC_013501.1"/>
</dbReference>
<dbReference type="Pfam" id="PF11026">
    <property type="entry name" value="DUF2721"/>
    <property type="match status" value="1"/>
</dbReference>
<keyword evidence="1" id="KW-0472">Membrane</keyword>
<reference evidence="2 3" key="1">
    <citation type="journal article" date="2009" name="Stand. Genomic Sci.">
        <title>Complete genome sequence of Rhodothermus marinus type strain (R-10).</title>
        <authorList>
            <person name="Nolan M."/>
            <person name="Tindall B.J."/>
            <person name="Pomrenke H."/>
            <person name="Lapidus A."/>
            <person name="Copeland A."/>
            <person name="Glavina Del Rio T."/>
            <person name="Lucas S."/>
            <person name="Chen F."/>
            <person name="Tice H."/>
            <person name="Cheng J.F."/>
            <person name="Saunders E."/>
            <person name="Han C."/>
            <person name="Bruce D."/>
            <person name="Goodwin L."/>
            <person name="Chain P."/>
            <person name="Pitluck S."/>
            <person name="Ovchinikova G."/>
            <person name="Pati A."/>
            <person name="Ivanova N."/>
            <person name="Mavromatis K."/>
            <person name="Chen A."/>
            <person name="Palaniappan K."/>
            <person name="Land M."/>
            <person name="Hauser L."/>
            <person name="Chang Y.J."/>
            <person name="Jeffries C.D."/>
            <person name="Brettin T."/>
            <person name="Goker M."/>
            <person name="Bristow J."/>
            <person name="Eisen J.A."/>
            <person name="Markowitz V."/>
            <person name="Hugenholtz P."/>
            <person name="Kyrpides N.C."/>
            <person name="Klenk H.P."/>
            <person name="Detter J.C."/>
        </authorList>
    </citation>
    <scope>NUCLEOTIDE SEQUENCE [LARGE SCALE GENOMIC DNA]</scope>
    <source>
        <strain evidence="3">ATCC 43812 / DSM 4252 / R-10</strain>
    </source>
</reference>
<dbReference type="STRING" id="518766.Rmar_1659"/>
<dbReference type="EMBL" id="CP001807">
    <property type="protein sequence ID" value="ACY48545.1"/>
    <property type="molecule type" value="Genomic_DNA"/>
</dbReference>
<feature type="transmembrane region" description="Helical" evidence="1">
    <location>
        <begin position="12"/>
        <end position="31"/>
    </location>
</feature>